<dbReference type="Proteomes" id="UP000192276">
    <property type="component" value="Unassembled WGS sequence"/>
</dbReference>
<dbReference type="AlphaFoldDB" id="A0A1V9EJV7"/>
<dbReference type="STRING" id="550983.A4R26_31970"/>
<comment type="caution">
    <text evidence="2">The sequence shown here is derived from an EMBL/GenBank/DDBJ whole genome shotgun (WGS) entry which is preliminary data.</text>
</comment>
<feature type="chain" id="PRO_5012415727" description="Carboxypeptidase regulatory-like domain-containing protein" evidence="1">
    <location>
        <begin position="41"/>
        <end position="894"/>
    </location>
</feature>
<organism evidence="2 3">
    <name type="scientific">Niastella populi</name>
    <dbReference type="NCBI Taxonomy" id="550983"/>
    <lineage>
        <taxon>Bacteria</taxon>
        <taxon>Pseudomonadati</taxon>
        <taxon>Bacteroidota</taxon>
        <taxon>Chitinophagia</taxon>
        <taxon>Chitinophagales</taxon>
        <taxon>Chitinophagaceae</taxon>
        <taxon>Niastella</taxon>
    </lineage>
</organism>
<reference evidence="3" key="1">
    <citation type="submission" date="2016-04" db="EMBL/GenBank/DDBJ databases">
        <authorList>
            <person name="Chen L."/>
            <person name="Zhuang W."/>
            <person name="Wang G."/>
        </authorList>
    </citation>
    <scope>NUCLEOTIDE SEQUENCE [LARGE SCALE GENOMIC DNA]</scope>
    <source>
        <strain evidence="3">208</strain>
    </source>
</reference>
<evidence type="ECO:0000313" key="3">
    <source>
        <dbReference type="Proteomes" id="UP000192276"/>
    </source>
</evidence>
<evidence type="ECO:0000256" key="1">
    <source>
        <dbReference type="SAM" id="SignalP"/>
    </source>
</evidence>
<keyword evidence="3" id="KW-1185">Reference proteome</keyword>
<protein>
    <recommendedName>
        <fullName evidence="4">Carboxypeptidase regulatory-like domain-containing protein</fullName>
    </recommendedName>
</protein>
<dbReference type="EMBL" id="LWBP01000245">
    <property type="protein sequence ID" value="OQP46419.1"/>
    <property type="molecule type" value="Genomic_DNA"/>
</dbReference>
<name>A0A1V9EJV7_9BACT</name>
<keyword evidence="1" id="KW-0732">Signal</keyword>
<feature type="signal peptide" evidence="1">
    <location>
        <begin position="1"/>
        <end position="40"/>
    </location>
</feature>
<accession>A0A1V9EJV7</accession>
<evidence type="ECO:0008006" key="4">
    <source>
        <dbReference type="Google" id="ProtNLM"/>
    </source>
</evidence>
<evidence type="ECO:0000313" key="2">
    <source>
        <dbReference type="EMBL" id="OQP46419.1"/>
    </source>
</evidence>
<gene>
    <name evidence="2" type="ORF">A4R26_31970</name>
</gene>
<sequence length="894" mass="101169">MRAQNRIKQFSILTAHKSCKRFMVAAMLLFALFTPVLARAGEEPAYDEIIVFLNVPQVGGLEVPAVIHDQELYLSVTDVFNFLKIKNSMSAGMDSVTGFFVSPQAAFVIDKVQNRISYKEHVIELDPGDLIRTETSLYLKSEYFGKVFELACTFNFRSLSATIDTKLDIPVIREMRQEMIRRNISQLKREVKADTTIRRESPFFRFGMADWSVVATKHLKGLTDTRLNLTTGSIIAGGEATVSLTYQNNFPFGIGRQYYLWRFVNNEHRFIRQIRIGKITTPATASILAPVVGVQVTNTPTSFRRSFGTYTVSDFTEPGWMVELYVNNVMVNYVKADASGFFTFEVPLVYGSSLIKLRFYGPWGEERSSERNIIIPFNLLPGKELEYTISAGMLEDSTHGRFAKTSFNYGLNRRMTVGWGMEYLSSVTSGKCMPYLNTSLRLTSNLLFSGEYTHGVRSKGVLSYRLPSSFQFELNYSKYAKGQQAINNRFFEERKITLSTPLRTPHFVLFSRLTLNQIIAPQTSYSAKTRYRDIAKMKYTSADVMFTGTFYRLSSSLTTYGLFTDQPHPFVYSNFLLAYMLPAKFVFKPQAQFQHNQSRFMTMKFELEKQLLGNGFLNISYEKNFQTQISNMTIGLRYDFPFARTAFSASRTNKTTTLIQSTSGSLIHDGKTKYSNFGNRSGVGRGGIVILPFLDLNCNGQRESNEPKIPKLKFRINGGRIVTDSRDSTIRVLDLEPYSKYFIELDGNSLDNIAWQIKKKILSVDISPNQLKLIEIPIAVVGEAMGMVYLNSEKGLEGQGRIIVSFYNSDSMLVGKTLTESDGFFSYLGLSPGSYKVRIDADQLQKLQLASFPAELPITIVSSKEGTIADELEFKLESLQKNTSQKSVGNTIDR</sequence>
<proteinExistence type="predicted"/>